<evidence type="ECO:0000313" key="2">
    <source>
        <dbReference type="Proteomes" id="UP000281028"/>
    </source>
</evidence>
<dbReference type="InterPro" id="IPR014719">
    <property type="entry name" value="Ribosomal_bL12_C/ClpS-like"/>
</dbReference>
<protein>
    <submittedName>
        <fullName evidence="1">Uncharacterized protein</fullName>
    </submittedName>
</protein>
<evidence type="ECO:0000313" key="1">
    <source>
        <dbReference type="EMBL" id="NSL88358.1"/>
    </source>
</evidence>
<dbReference type="AlphaFoldDB" id="A0A3S1CXF1"/>
<gene>
    <name evidence="1" type="ORF">ECE50_016080</name>
</gene>
<sequence length="155" mass="17332">MNLSEKTKQQVQQLLQQRQKLMAIKLVYDEGGCDLQEAKEYVDNLEAAASHPPNKHDDPDSIILSYLAAGKKIEAVKYYKDISGQSLAESLSYVDALAKGIKAGAHTMSHNTQIDRIVREQQFSRRSGKPRTATLISIIIVLLIAALFVYAFFLH</sequence>
<dbReference type="Gene3D" id="3.30.1390.10">
    <property type="match status" value="2"/>
</dbReference>
<reference evidence="1" key="1">
    <citation type="submission" date="2020-05" db="EMBL/GenBank/DDBJ databases">
        <title>Chitinophaga laudate sp. nov., isolated from a tropical peat swamp.</title>
        <authorList>
            <person name="Goh C.B.S."/>
            <person name="Lee M.S."/>
            <person name="Parimannan S."/>
            <person name="Pasbakhsh P."/>
            <person name="Yule C.M."/>
            <person name="Rajandas H."/>
            <person name="Loke S."/>
            <person name="Croft L."/>
            <person name="Tan J.B.L."/>
        </authorList>
    </citation>
    <scope>NUCLEOTIDE SEQUENCE</scope>
    <source>
        <strain evidence="1">Mgbs1</strain>
    </source>
</reference>
<dbReference type="OrthoDB" id="1149028at2"/>
<dbReference type="EMBL" id="RIAR02000001">
    <property type="protein sequence ID" value="NSL88358.1"/>
    <property type="molecule type" value="Genomic_DNA"/>
</dbReference>
<keyword evidence="2" id="KW-1185">Reference proteome</keyword>
<organism evidence="1 2">
    <name type="scientific">Chitinophaga solisilvae</name>
    <dbReference type="NCBI Taxonomy" id="1233460"/>
    <lineage>
        <taxon>Bacteria</taxon>
        <taxon>Pseudomonadati</taxon>
        <taxon>Bacteroidota</taxon>
        <taxon>Chitinophagia</taxon>
        <taxon>Chitinophagales</taxon>
        <taxon>Chitinophagaceae</taxon>
        <taxon>Chitinophaga</taxon>
    </lineage>
</organism>
<accession>A0A3S1CXF1</accession>
<comment type="caution">
    <text evidence="1">The sequence shown here is derived from an EMBL/GenBank/DDBJ whole genome shotgun (WGS) entry which is preliminary data.</text>
</comment>
<dbReference type="Proteomes" id="UP000281028">
    <property type="component" value="Unassembled WGS sequence"/>
</dbReference>
<proteinExistence type="predicted"/>
<name>A0A3S1CXF1_9BACT</name>